<feature type="domain" description="Beta-lactamase-related" evidence="3">
    <location>
        <begin position="146"/>
        <end position="473"/>
    </location>
</feature>
<feature type="transmembrane region" description="Helical" evidence="2">
    <location>
        <begin position="24"/>
        <end position="46"/>
    </location>
</feature>
<comment type="caution">
    <text evidence="4">The sequence shown here is derived from an EMBL/GenBank/DDBJ whole genome shotgun (WGS) entry which is preliminary data.</text>
</comment>
<protein>
    <recommendedName>
        <fullName evidence="3">Beta-lactamase-related domain-containing protein</fullName>
    </recommendedName>
</protein>
<evidence type="ECO:0000313" key="4">
    <source>
        <dbReference type="EMBL" id="KAK6527466.1"/>
    </source>
</evidence>
<organism evidence="4 5">
    <name type="scientific">Orbilia ellipsospora</name>
    <dbReference type="NCBI Taxonomy" id="2528407"/>
    <lineage>
        <taxon>Eukaryota</taxon>
        <taxon>Fungi</taxon>
        <taxon>Dikarya</taxon>
        <taxon>Ascomycota</taxon>
        <taxon>Pezizomycotina</taxon>
        <taxon>Orbiliomycetes</taxon>
        <taxon>Orbiliales</taxon>
        <taxon>Orbiliaceae</taxon>
        <taxon>Orbilia</taxon>
    </lineage>
</organism>
<keyword evidence="2" id="KW-0812">Transmembrane</keyword>
<sequence>MEEKQAVIDGSTPHRYQRLRRRDVVMSSVWNAIGAFVGITFAFLVVNQTEVWSAQRLQSPSTSSATQSEYTGQTIVAAAPKDLDFQWKCIPPPPPYLVADSRIHSHPVVLAALADIEISLRAKSLFSKDAFSVSVVHASKGKIFDFHSGRIRTNESAEDSPASVDGDSIFRIASITKLFTVLEALILGNQARLKSFSPELSLGTRLKDVLPEFRLPSAFKEEEDTITLAHLGSHTAGLGRDIGELEIESLDKISYPPPDDLDLFEDFPHNRTAEETLKLISERDLIWQVGQNPSYSNTGFSLLGLAVEKYHDKLFKAGKGFSTILKDDIFTPLAMNHTFTGPIPEHLRKHVTVPASKNFVDKVFGPVHDPAGGIFSTTNDMSSLLHKVLLASKPLLISPAQRLTWLKSQHQFTDGISSVGIPWETYRAIMPDYSVYNVYFKGGGLPAQVSQISTFPEFGYGVIALTSIGLTEKEFREGGNITDPTAVSFQIHNTLAPALWVAYNSILVQDYVGIYVSGDGFAKITFKDSMLVLEKFFAKGVDVLLKYDEIIWTEAGKRPRVYEAGAKLFATAFEGQFRATIMGGCPWVGFDALTTKTGWGVDKVVIKKDEAGKMALFYEPMKSKLYKVA</sequence>
<dbReference type="EMBL" id="JAVHJO010000015">
    <property type="protein sequence ID" value="KAK6527466.1"/>
    <property type="molecule type" value="Genomic_DNA"/>
</dbReference>
<dbReference type="Proteomes" id="UP001365542">
    <property type="component" value="Unassembled WGS sequence"/>
</dbReference>
<evidence type="ECO:0000256" key="1">
    <source>
        <dbReference type="ARBA" id="ARBA00038473"/>
    </source>
</evidence>
<keyword evidence="5" id="KW-1185">Reference proteome</keyword>
<keyword evidence="2" id="KW-0472">Membrane</keyword>
<keyword evidence="2" id="KW-1133">Transmembrane helix</keyword>
<accession>A0AAV9WV47</accession>
<dbReference type="InterPro" id="IPR012338">
    <property type="entry name" value="Beta-lactam/transpept-like"/>
</dbReference>
<evidence type="ECO:0000313" key="5">
    <source>
        <dbReference type="Proteomes" id="UP001365542"/>
    </source>
</evidence>
<gene>
    <name evidence="4" type="ORF">TWF694_004455</name>
</gene>
<dbReference type="SUPFAM" id="SSF56601">
    <property type="entry name" value="beta-lactamase/transpeptidase-like"/>
    <property type="match status" value="1"/>
</dbReference>
<dbReference type="Pfam" id="PF00144">
    <property type="entry name" value="Beta-lactamase"/>
    <property type="match status" value="1"/>
</dbReference>
<reference evidence="4 5" key="1">
    <citation type="submission" date="2019-10" db="EMBL/GenBank/DDBJ databases">
        <authorList>
            <person name="Palmer J.M."/>
        </authorList>
    </citation>
    <scope>NUCLEOTIDE SEQUENCE [LARGE SCALE GENOMIC DNA]</scope>
    <source>
        <strain evidence="4 5">TWF694</strain>
    </source>
</reference>
<name>A0AAV9WV47_9PEZI</name>
<proteinExistence type="inferred from homology"/>
<dbReference type="Gene3D" id="3.40.710.10">
    <property type="entry name" value="DD-peptidase/beta-lactamase superfamily"/>
    <property type="match status" value="1"/>
</dbReference>
<dbReference type="InterPro" id="IPR001466">
    <property type="entry name" value="Beta-lactam-related"/>
</dbReference>
<evidence type="ECO:0000259" key="3">
    <source>
        <dbReference type="Pfam" id="PF00144"/>
    </source>
</evidence>
<comment type="similarity">
    <text evidence="1">Belongs to the beta-lactamase family.</text>
</comment>
<dbReference type="PANTHER" id="PTHR22935">
    <property type="entry name" value="PENICILLIN-BINDING PROTEIN"/>
    <property type="match status" value="1"/>
</dbReference>
<evidence type="ECO:0000256" key="2">
    <source>
        <dbReference type="SAM" id="Phobius"/>
    </source>
</evidence>
<dbReference type="InterPro" id="IPR051478">
    <property type="entry name" value="Beta-lactamase-like_AB/R"/>
</dbReference>
<dbReference type="AlphaFoldDB" id="A0AAV9WV47"/>
<dbReference type="PANTHER" id="PTHR22935:SF95">
    <property type="entry name" value="BETA-LACTAMASE-LIKE 1-RELATED"/>
    <property type="match status" value="1"/>
</dbReference>